<proteinExistence type="predicted"/>
<sequence>MNWMKPLLPLAGALAVQACSFPCDKTGDSRGTLQPVSGSGQMVVSCASTQKTRTFAFDETWFLHSVHDLEKKTRSFEVALGFQGEGSPGDLKLIVDRTLVDGSYPLDGESTEPVQTKMTWMRSLEGTVSLARTRDVPFIDVSEPEPGEYSTTVDLTLELRGQLLSYYGFDCPEPLQFTLQPSTVHLEKQTTVGTCDGGDVLEGLSNVRIGH</sequence>
<gene>
    <name evidence="1" type="ORF">SAMN05444354_110275</name>
</gene>
<accession>A0A1H7V170</accession>
<organism evidence="1 2">
    <name type="scientific">Stigmatella aurantiaca</name>
    <dbReference type="NCBI Taxonomy" id="41"/>
    <lineage>
        <taxon>Bacteria</taxon>
        <taxon>Pseudomonadati</taxon>
        <taxon>Myxococcota</taxon>
        <taxon>Myxococcia</taxon>
        <taxon>Myxococcales</taxon>
        <taxon>Cystobacterineae</taxon>
        <taxon>Archangiaceae</taxon>
        <taxon>Stigmatella</taxon>
    </lineage>
</organism>
<evidence type="ECO:0000313" key="1">
    <source>
        <dbReference type="EMBL" id="SEM02517.1"/>
    </source>
</evidence>
<protein>
    <recommendedName>
        <fullName evidence="3">Lipoprotein</fullName>
    </recommendedName>
</protein>
<dbReference type="Proteomes" id="UP000182719">
    <property type="component" value="Unassembled WGS sequence"/>
</dbReference>
<dbReference type="AlphaFoldDB" id="A0A1H7V170"/>
<name>A0A1H7V170_STIAU</name>
<evidence type="ECO:0000313" key="2">
    <source>
        <dbReference type="Proteomes" id="UP000182719"/>
    </source>
</evidence>
<dbReference type="EMBL" id="FOAP01000010">
    <property type="protein sequence ID" value="SEM02517.1"/>
    <property type="molecule type" value="Genomic_DNA"/>
</dbReference>
<reference evidence="2" key="1">
    <citation type="submission" date="2016-10" db="EMBL/GenBank/DDBJ databases">
        <authorList>
            <person name="Varghese N."/>
            <person name="Submissions S."/>
        </authorList>
    </citation>
    <scope>NUCLEOTIDE SEQUENCE [LARGE SCALE GENOMIC DNA]</scope>
    <source>
        <strain evidence="2">DSM 17044</strain>
    </source>
</reference>
<evidence type="ECO:0008006" key="3">
    <source>
        <dbReference type="Google" id="ProtNLM"/>
    </source>
</evidence>
<keyword evidence="2" id="KW-1185">Reference proteome</keyword>
<dbReference type="PROSITE" id="PS51257">
    <property type="entry name" value="PROKAR_LIPOPROTEIN"/>
    <property type="match status" value="1"/>
</dbReference>